<keyword evidence="1" id="KW-0963">Cytoplasm</keyword>
<accession>A0A231V0V1</accession>
<dbReference type="Gene3D" id="3.40.50.150">
    <property type="entry name" value="Vaccinia Virus protein VP39"/>
    <property type="match status" value="2"/>
</dbReference>
<dbReference type="SUPFAM" id="SSF53335">
    <property type="entry name" value="S-adenosyl-L-methionine-dependent methyltransferases"/>
    <property type="match status" value="2"/>
</dbReference>
<evidence type="ECO:0000313" key="8">
    <source>
        <dbReference type="Proteomes" id="UP000215405"/>
    </source>
</evidence>
<keyword evidence="2" id="KW-0698">rRNA processing</keyword>
<dbReference type="AlphaFoldDB" id="A0A231V0V1"/>
<name>A0A231V0V1_9HYPH</name>
<evidence type="ECO:0000259" key="6">
    <source>
        <dbReference type="Pfam" id="PF05175"/>
    </source>
</evidence>
<feature type="domain" description="Methyltransferase small" evidence="6">
    <location>
        <begin position="176"/>
        <end position="341"/>
    </location>
</feature>
<dbReference type="InterPro" id="IPR002052">
    <property type="entry name" value="DNA_methylase_N6_adenine_CS"/>
</dbReference>
<dbReference type="Proteomes" id="UP000215405">
    <property type="component" value="Unassembled WGS sequence"/>
</dbReference>
<protein>
    <recommendedName>
        <fullName evidence="6">Methyltransferase small domain-containing protein</fullName>
    </recommendedName>
</protein>
<comment type="caution">
    <text evidence="7">The sequence shown here is derived from an EMBL/GenBank/DDBJ whole genome shotgun (WGS) entry which is preliminary data.</text>
</comment>
<dbReference type="EMBL" id="NBYO01000001">
    <property type="protein sequence ID" value="OXT01829.1"/>
    <property type="molecule type" value="Genomic_DNA"/>
</dbReference>
<evidence type="ECO:0000256" key="2">
    <source>
        <dbReference type="ARBA" id="ARBA00022552"/>
    </source>
</evidence>
<dbReference type="CDD" id="cd02440">
    <property type="entry name" value="AdoMet_MTases"/>
    <property type="match status" value="1"/>
</dbReference>
<keyword evidence="8" id="KW-1185">Reference proteome</keyword>
<sequence>MSSGGAGRDLSKLIARPFSHDTLSADASARVLLLAPPGDLQLPDGLTNDLLAVQGFRPDYLKLTQHGLNVVPDSAEIANDGSFDIVIVCLSRHRRWNEQMLSTAARVCAEGGTIVAAGGKTDGAGAIRKALSRLTDDLQSLPKHHGIVMWLRVDNAVRTALIAAFHPEEEPSAAGFVTAPGGFSAERVDAGSALLAQHLPSDLDGAVADFCAGWGYLSAAALKRCPALASLDLFEADWASLEAAKRNLTGTRAIIAYHWRDLAHEPVEGRFDTIVMNPPFHTGRAAEPALGAAIIERAASCLKPGGRLFLVANRQLPYEGVIDRRFATARLLAETPIYKVIEAARPVAARQ</sequence>
<dbReference type="GO" id="GO:0032259">
    <property type="term" value="P:methylation"/>
    <property type="evidence" value="ECO:0007669"/>
    <property type="project" value="UniProtKB-KW"/>
</dbReference>
<evidence type="ECO:0000313" key="7">
    <source>
        <dbReference type="EMBL" id="OXT01829.1"/>
    </source>
</evidence>
<organism evidence="7 8">
    <name type="scientific">Notoacmeibacter marinus</name>
    <dbReference type="NCBI Taxonomy" id="1876515"/>
    <lineage>
        <taxon>Bacteria</taxon>
        <taxon>Pseudomonadati</taxon>
        <taxon>Pseudomonadota</taxon>
        <taxon>Alphaproteobacteria</taxon>
        <taxon>Hyphomicrobiales</taxon>
        <taxon>Notoacmeibacteraceae</taxon>
        <taxon>Notoacmeibacter</taxon>
    </lineage>
</organism>
<dbReference type="RefSeq" id="WP_094075798.1">
    <property type="nucleotide sequence ID" value="NZ_NBYO01000001.1"/>
</dbReference>
<keyword evidence="5" id="KW-0949">S-adenosyl-L-methionine</keyword>
<dbReference type="PROSITE" id="PS00092">
    <property type="entry name" value="N6_MTASE"/>
    <property type="match status" value="1"/>
</dbReference>
<keyword evidence="3" id="KW-0489">Methyltransferase</keyword>
<dbReference type="Pfam" id="PF05175">
    <property type="entry name" value="MTS"/>
    <property type="match status" value="1"/>
</dbReference>
<dbReference type="GO" id="GO:0008170">
    <property type="term" value="F:N-methyltransferase activity"/>
    <property type="evidence" value="ECO:0007669"/>
    <property type="project" value="UniProtKB-ARBA"/>
</dbReference>
<keyword evidence="4" id="KW-0808">Transferase</keyword>
<evidence type="ECO:0000256" key="4">
    <source>
        <dbReference type="ARBA" id="ARBA00022679"/>
    </source>
</evidence>
<reference evidence="8" key="1">
    <citation type="journal article" date="2017" name="Int. J. Syst. Evol. Microbiol.">
        <title>Notoacmeibacter marinus gen. nov., sp. nov., isolated from the gut of a limpet and proposal of Notoacmeibacteraceae fam. nov. in the order Rhizobiales of the class Alphaproteobacteria.</title>
        <authorList>
            <person name="Huang Z."/>
            <person name="Guo F."/>
            <person name="Lai Q."/>
        </authorList>
    </citation>
    <scope>NUCLEOTIDE SEQUENCE [LARGE SCALE GENOMIC DNA]</scope>
    <source>
        <strain evidence="8">XMTR2A4</strain>
    </source>
</reference>
<dbReference type="GO" id="GO:0006364">
    <property type="term" value="P:rRNA processing"/>
    <property type="evidence" value="ECO:0007669"/>
    <property type="project" value="UniProtKB-KW"/>
</dbReference>
<evidence type="ECO:0000256" key="5">
    <source>
        <dbReference type="ARBA" id="ARBA00022691"/>
    </source>
</evidence>
<evidence type="ECO:0000256" key="3">
    <source>
        <dbReference type="ARBA" id="ARBA00022603"/>
    </source>
</evidence>
<dbReference type="GO" id="GO:0003676">
    <property type="term" value="F:nucleic acid binding"/>
    <property type="evidence" value="ECO:0007669"/>
    <property type="project" value="InterPro"/>
</dbReference>
<dbReference type="InterPro" id="IPR046977">
    <property type="entry name" value="RsmC/RlmG"/>
</dbReference>
<dbReference type="GO" id="GO:0008757">
    <property type="term" value="F:S-adenosylmethionine-dependent methyltransferase activity"/>
    <property type="evidence" value="ECO:0007669"/>
    <property type="project" value="InterPro"/>
</dbReference>
<evidence type="ECO:0000256" key="1">
    <source>
        <dbReference type="ARBA" id="ARBA00022490"/>
    </source>
</evidence>
<dbReference type="InterPro" id="IPR007848">
    <property type="entry name" value="Small_mtfrase_dom"/>
</dbReference>
<proteinExistence type="predicted"/>
<dbReference type="InterPro" id="IPR029063">
    <property type="entry name" value="SAM-dependent_MTases_sf"/>
</dbReference>
<dbReference type="PANTHER" id="PTHR47816">
    <property type="entry name" value="RIBOSOMAL RNA SMALL SUBUNIT METHYLTRANSFERASE C"/>
    <property type="match status" value="1"/>
</dbReference>
<dbReference type="PANTHER" id="PTHR47816:SF4">
    <property type="entry name" value="RIBOSOMAL RNA SMALL SUBUNIT METHYLTRANSFERASE C"/>
    <property type="match status" value="1"/>
</dbReference>
<gene>
    <name evidence="7" type="ORF">B7H23_02430</name>
</gene>